<evidence type="ECO:0000256" key="2">
    <source>
        <dbReference type="ARBA" id="ARBA00023157"/>
    </source>
</evidence>
<accession>A0AA40C1L5</accession>
<keyword evidence="1" id="KW-0378">Hydrolase</keyword>
<dbReference type="InterPro" id="IPR000675">
    <property type="entry name" value="Cutinase/axe"/>
</dbReference>
<proteinExistence type="predicted"/>
<dbReference type="SUPFAM" id="SSF53474">
    <property type="entry name" value="alpha/beta-Hydrolases"/>
    <property type="match status" value="1"/>
</dbReference>
<name>A0AA40C1L5_9PEZI</name>
<keyword evidence="2" id="KW-1015">Disulfide bond</keyword>
<evidence type="ECO:0000313" key="4">
    <source>
        <dbReference type="Proteomes" id="UP001174934"/>
    </source>
</evidence>
<keyword evidence="4" id="KW-1185">Reference proteome</keyword>
<dbReference type="Proteomes" id="UP001174934">
    <property type="component" value="Unassembled WGS sequence"/>
</dbReference>
<dbReference type="SMART" id="SM01110">
    <property type="entry name" value="Cutinase"/>
    <property type="match status" value="1"/>
</dbReference>
<evidence type="ECO:0000256" key="1">
    <source>
        <dbReference type="ARBA" id="ARBA00022801"/>
    </source>
</evidence>
<dbReference type="Pfam" id="PF01083">
    <property type="entry name" value="Cutinase"/>
    <property type="match status" value="1"/>
</dbReference>
<evidence type="ECO:0000313" key="3">
    <source>
        <dbReference type="EMBL" id="KAK0622026.1"/>
    </source>
</evidence>
<dbReference type="EMBL" id="JAULSR010000004">
    <property type="protein sequence ID" value="KAK0622026.1"/>
    <property type="molecule type" value="Genomic_DNA"/>
</dbReference>
<dbReference type="GO" id="GO:0052689">
    <property type="term" value="F:carboxylic ester hydrolase activity"/>
    <property type="evidence" value="ECO:0007669"/>
    <property type="project" value="UniProtKB-ARBA"/>
</dbReference>
<dbReference type="PANTHER" id="PTHR33630:SF9">
    <property type="entry name" value="CUTINASE 4"/>
    <property type="match status" value="1"/>
</dbReference>
<gene>
    <name evidence="3" type="ORF">B0T17DRAFT_309418</name>
</gene>
<dbReference type="PANTHER" id="PTHR33630">
    <property type="entry name" value="CUTINASE RV1984C-RELATED-RELATED"/>
    <property type="match status" value="1"/>
</dbReference>
<protein>
    <submittedName>
        <fullName evidence="3">Cutinase-domain-containing protein</fullName>
    </submittedName>
</protein>
<dbReference type="Gene3D" id="3.40.50.1820">
    <property type="entry name" value="alpha/beta hydrolase"/>
    <property type="match status" value="1"/>
</dbReference>
<dbReference type="AlphaFoldDB" id="A0AA40C1L5"/>
<sequence length="296" mass="30219">MKDIFSRAITAVAALSGAVKRDVETPCATGIHIIVARGSIEKPGLGQIGVVAGNVTALVPGSTVVAVDYPATFENYLTSEASAASVFSTQVAEYAARCPNTSIALLGYSQGGQAVMDSLCGNSEAGFTPTLDLDAMFDSHVVAAVTFGDPSHTVGAPWNLGTSNKTGIFPRLNITACEPFSDQIAGWCDFGDVYCDRGNNSRTHGTYFANYTMDAASFIVKKWMVANNVTSLYGSPNATVTTVPSSATGGAASTAASSAATATATTVISAAGAIKPSVVAAAGWLGLAVLYMACQL</sequence>
<reference evidence="3" key="1">
    <citation type="submission" date="2023-06" db="EMBL/GenBank/DDBJ databases">
        <title>Genome-scale phylogeny and comparative genomics of the fungal order Sordariales.</title>
        <authorList>
            <consortium name="Lawrence Berkeley National Laboratory"/>
            <person name="Hensen N."/>
            <person name="Bonometti L."/>
            <person name="Westerberg I."/>
            <person name="Brannstrom I.O."/>
            <person name="Guillou S."/>
            <person name="Cros-Aarteil S."/>
            <person name="Calhoun S."/>
            <person name="Haridas S."/>
            <person name="Kuo A."/>
            <person name="Mondo S."/>
            <person name="Pangilinan J."/>
            <person name="Riley R."/>
            <person name="LaButti K."/>
            <person name="Andreopoulos B."/>
            <person name="Lipzen A."/>
            <person name="Chen C."/>
            <person name="Yanf M."/>
            <person name="Daum C."/>
            <person name="Ng V."/>
            <person name="Clum A."/>
            <person name="Steindorff A."/>
            <person name="Ohm R."/>
            <person name="Martin F."/>
            <person name="Silar P."/>
            <person name="Natvig D."/>
            <person name="Lalanne C."/>
            <person name="Gautier V."/>
            <person name="Ament-velasquez S.L."/>
            <person name="Kruys A."/>
            <person name="Hutchinson M.I."/>
            <person name="Powell A.J."/>
            <person name="Barry K."/>
            <person name="Miller A.N."/>
            <person name="Grigoriev I.V."/>
            <person name="Debuchy R."/>
            <person name="Gladieux P."/>
            <person name="Thoren M.H."/>
            <person name="Johannesson H."/>
        </authorList>
    </citation>
    <scope>NUCLEOTIDE SEQUENCE</scope>
    <source>
        <strain evidence="3">SMH3391-2</strain>
    </source>
</reference>
<comment type="caution">
    <text evidence="3">The sequence shown here is derived from an EMBL/GenBank/DDBJ whole genome shotgun (WGS) entry which is preliminary data.</text>
</comment>
<organism evidence="3 4">
    <name type="scientific">Bombardia bombarda</name>
    <dbReference type="NCBI Taxonomy" id="252184"/>
    <lineage>
        <taxon>Eukaryota</taxon>
        <taxon>Fungi</taxon>
        <taxon>Dikarya</taxon>
        <taxon>Ascomycota</taxon>
        <taxon>Pezizomycotina</taxon>
        <taxon>Sordariomycetes</taxon>
        <taxon>Sordariomycetidae</taxon>
        <taxon>Sordariales</taxon>
        <taxon>Lasiosphaeriaceae</taxon>
        <taxon>Bombardia</taxon>
    </lineage>
</organism>
<dbReference type="InterPro" id="IPR029058">
    <property type="entry name" value="AB_hydrolase_fold"/>
</dbReference>